<keyword evidence="2" id="KW-1185">Reference proteome</keyword>
<accession>A0AA43Q4E6</accession>
<gene>
    <name evidence="1" type="ORF">PSU93_09400</name>
</gene>
<organism evidence="1 2">
    <name type="scientific">Candidatus Methylobacter titanis</name>
    <dbReference type="NCBI Taxonomy" id="3053457"/>
    <lineage>
        <taxon>Bacteria</taxon>
        <taxon>Pseudomonadati</taxon>
        <taxon>Pseudomonadota</taxon>
        <taxon>Gammaproteobacteria</taxon>
        <taxon>Methylococcales</taxon>
        <taxon>Methylococcaceae</taxon>
        <taxon>Methylobacter</taxon>
    </lineage>
</organism>
<comment type="caution">
    <text evidence="1">The sequence shown here is derived from an EMBL/GenBank/DDBJ whole genome shotgun (WGS) entry which is preliminary data.</text>
</comment>
<evidence type="ECO:0000313" key="2">
    <source>
        <dbReference type="Proteomes" id="UP001160519"/>
    </source>
</evidence>
<name>A0AA43Q4E6_9GAMM</name>
<dbReference type="AlphaFoldDB" id="A0AA43Q4E6"/>
<reference evidence="1" key="1">
    <citation type="submission" date="2023-01" db="EMBL/GenBank/DDBJ databases">
        <title>Biogeochemical cycle of methane in antarctic sediments.</title>
        <authorList>
            <person name="Roldan D.M."/>
            <person name="Menes R.J."/>
        </authorList>
    </citation>
    <scope>NUCLEOTIDE SEQUENCE [LARGE SCALE GENOMIC DNA]</scope>
    <source>
        <strain evidence="1">K-2018 MAG008</strain>
    </source>
</reference>
<dbReference type="EMBL" id="JAQSDF010000027">
    <property type="protein sequence ID" value="MDI1231351.1"/>
    <property type="molecule type" value="Genomic_DNA"/>
</dbReference>
<dbReference type="Proteomes" id="UP001160519">
    <property type="component" value="Unassembled WGS sequence"/>
</dbReference>
<sequence>MNTKTLKARIRFLHALTQVRTSQLAVRLYYAGLKPRTPVIVALQDELDAIKREGREAVFDLLISLSHRQFMNFIRELEHA</sequence>
<protein>
    <submittedName>
        <fullName evidence="1">Uncharacterized protein</fullName>
    </submittedName>
</protein>
<evidence type="ECO:0000313" key="1">
    <source>
        <dbReference type="EMBL" id="MDI1231351.1"/>
    </source>
</evidence>
<proteinExistence type="predicted"/>